<dbReference type="InterPro" id="IPR050289">
    <property type="entry name" value="TorD/DmsD_chaperones"/>
</dbReference>
<reference evidence="2 3" key="1">
    <citation type="submission" date="2016-09" db="EMBL/GenBank/DDBJ databases">
        <title>Genomic Taxonomy of the Vibrionaceae.</title>
        <authorList>
            <person name="Gonzalez-Castillo A."/>
            <person name="Gomez-Gil B."/>
            <person name="Enciso-Ibarra K."/>
        </authorList>
    </citation>
    <scope>NUCLEOTIDE SEQUENCE [LARGE SCALE GENOMIC DNA]</scope>
    <source>
        <strain evidence="2 3">CAIM 703</strain>
    </source>
</reference>
<dbReference type="Proteomes" id="UP000186313">
    <property type="component" value="Unassembled WGS sequence"/>
</dbReference>
<keyword evidence="1" id="KW-0143">Chaperone</keyword>
<name>A0A1Q9HK75_9VIBR</name>
<proteinExistence type="predicted"/>
<sequence length="194" mass="22096">MQNESTFFRLFGGLCYYSPHSENGQNILSAFATQDDELLQNLAKLAQSIDSDQLEADYFNLLQGSGDMPAPPWGSAYLDKENALFGASTMEYREFTRQQGLACDTGMREPDDHIGLMLMLASLLLEQNKVEAANQLLSQHLMPFAPAMLKGMAKHADSEFYRQLAQITLTWLTLYCEEHQLQILERRNYWQEIA</sequence>
<dbReference type="Gene3D" id="1.10.3480.10">
    <property type="entry name" value="TorD-like"/>
    <property type="match status" value="1"/>
</dbReference>
<accession>A0A1Q9HK75</accession>
<dbReference type="STRING" id="1381081.BIY22_05270"/>
<dbReference type="EMBL" id="MJMJ01000012">
    <property type="protein sequence ID" value="OLQ90725.1"/>
    <property type="molecule type" value="Genomic_DNA"/>
</dbReference>
<organism evidence="2 3">
    <name type="scientific">Vibrio panuliri</name>
    <dbReference type="NCBI Taxonomy" id="1381081"/>
    <lineage>
        <taxon>Bacteria</taxon>
        <taxon>Pseudomonadati</taxon>
        <taxon>Pseudomonadota</taxon>
        <taxon>Gammaproteobacteria</taxon>
        <taxon>Vibrionales</taxon>
        <taxon>Vibrionaceae</taxon>
        <taxon>Vibrio</taxon>
    </lineage>
</organism>
<evidence type="ECO:0000313" key="3">
    <source>
        <dbReference type="Proteomes" id="UP000186313"/>
    </source>
</evidence>
<dbReference type="PIRSF" id="PIRSF004690">
    <property type="entry name" value="DmsD"/>
    <property type="match status" value="1"/>
</dbReference>
<dbReference type="InterPro" id="IPR026269">
    <property type="entry name" value="DmsD-type"/>
</dbReference>
<gene>
    <name evidence="2" type="ORF">BIY22_05270</name>
</gene>
<dbReference type="InterPro" id="IPR020945">
    <property type="entry name" value="DMSO/NO3_reduct_chaperone"/>
</dbReference>
<dbReference type="RefSeq" id="WP_075708631.1">
    <property type="nucleotide sequence ID" value="NZ_MJMJ01000012.1"/>
</dbReference>
<evidence type="ECO:0000256" key="1">
    <source>
        <dbReference type="ARBA" id="ARBA00023186"/>
    </source>
</evidence>
<dbReference type="AlphaFoldDB" id="A0A1Q9HK75"/>
<protein>
    <submittedName>
        <fullName evidence="2">Molecular chaperone TorD</fullName>
    </submittedName>
</protein>
<dbReference type="InterPro" id="IPR036411">
    <property type="entry name" value="TorD-like_sf"/>
</dbReference>
<dbReference type="SUPFAM" id="SSF89155">
    <property type="entry name" value="TorD-like"/>
    <property type="match status" value="1"/>
</dbReference>
<dbReference type="PANTHER" id="PTHR34227:SF13">
    <property type="entry name" value="TAT PROOFREADING CHAPERONE DMSD-RELATED"/>
    <property type="match status" value="1"/>
</dbReference>
<dbReference type="PANTHER" id="PTHR34227">
    <property type="entry name" value="CHAPERONE PROTEIN YCDY"/>
    <property type="match status" value="1"/>
</dbReference>
<evidence type="ECO:0000313" key="2">
    <source>
        <dbReference type="EMBL" id="OLQ90725.1"/>
    </source>
</evidence>
<comment type="caution">
    <text evidence="2">The sequence shown here is derived from an EMBL/GenBank/DDBJ whole genome shotgun (WGS) entry which is preliminary data.</text>
</comment>
<dbReference type="Pfam" id="PF02613">
    <property type="entry name" value="Nitrate_red_del"/>
    <property type="match status" value="1"/>
</dbReference>
<dbReference type="OrthoDB" id="3174863at2"/>